<evidence type="ECO:0000259" key="1">
    <source>
        <dbReference type="SMART" id="SM00458"/>
    </source>
</evidence>
<protein>
    <recommendedName>
        <fullName evidence="1">Ricin B lectin domain-containing protein</fullName>
    </recommendedName>
</protein>
<gene>
    <name evidence="2" type="ORF">Phou_078780</name>
</gene>
<dbReference type="InterPro" id="IPR000772">
    <property type="entry name" value="Ricin_B_lectin"/>
</dbReference>
<dbReference type="AlphaFoldDB" id="A0A6V8KME8"/>
<accession>A0A6V8KME8</accession>
<comment type="caution">
    <text evidence="2">The sequence shown here is derived from an EMBL/GenBank/DDBJ whole genome shotgun (WGS) entry which is preliminary data.</text>
</comment>
<sequence length="191" mass="20378">MRSRIFTGTFELRDETSGTAVQPTRLETDLIEFAGQAGHTYRASAASAGPVEPGAYYRLVAQHSGKAADINGASTAAGAQLIQWSVAAGLNQQFDFLASDGGHYRIRARHSGLVLQVASNSTGANITQQSDTNAASQQWRLVEHGGGVVSLVNRQSGLTMDVWQASTADGARISQWNTTGSANQRFQLQRI</sequence>
<dbReference type="SUPFAM" id="SSF50370">
    <property type="entry name" value="Ricin B-like lectins"/>
    <property type="match status" value="1"/>
</dbReference>
<dbReference type="PROSITE" id="PS50231">
    <property type="entry name" value="RICIN_B_LECTIN"/>
    <property type="match status" value="1"/>
</dbReference>
<proteinExistence type="predicted"/>
<dbReference type="EMBL" id="BLPF01000003">
    <property type="protein sequence ID" value="GFJ83698.1"/>
    <property type="molecule type" value="Genomic_DNA"/>
</dbReference>
<name>A0A6V8KME8_9ACTN</name>
<dbReference type="Proteomes" id="UP000482800">
    <property type="component" value="Unassembled WGS sequence"/>
</dbReference>
<reference evidence="2 3" key="1">
    <citation type="submission" date="2020-03" db="EMBL/GenBank/DDBJ databases">
        <title>Whole genome shotgun sequence of Phytohabitans houttuyneae NBRC 108639.</title>
        <authorList>
            <person name="Komaki H."/>
            <person name="Tamura T."/>
        </authorList>
    </citation>
    <scope>NUCLEOTIDE SEQUENCE [LARGE SCALE GENOMIC DNA]</scope>
    <source>
        <strain evidence="2 3">NBRC 108639</strain>
    </source>
</reference>
<reference evidence="2 3" key="2">
    <citation type="submission" date="2020-03" db="EMBL/GenBank/DDBJ databases">
        <authorList>
            <person name="Ichikawa N."/>
            <person name="Kimura A."/>
            <person name="Kitahashi Y."/>
            <person name="Uohara A."/>
        </authorList>
    </citation>
    <scope>NUCLEOTIDE SEQUENCE [LARGE SCALE GENOMIC DNA]</scope>
    <source>
        <strain evidence="2 3">NBRC 108639</strain>
    </source>
</reference>
<dbReference type="InterPro" id="IPR035992">
    <property type="entry name" value="Ricin_B-like_lectins"/>
</dbReference>
<evidence type="ECO:0000313" key="2">
    <source>
        <dbReference type="EMBL" id="GFJ83698.1"/>
    </source>
</evidence>
<feature type="domain" description="Ricin B lectin" evidence="1">
    <location>
        <begin position="54"/>
        <end position="189"/>
    </location>
</feature>
<organism evidence="2 3">
    <name type="scientific">Phytohabitans houttuyneae</name>
    <dbReference type="NCBI Taxonomy" id="1076126"/>
    <lineage>
        <taxon>Bacteria</taxon>
        <taxon>Bacillati</taxon>
        <taxon>Actinomycetota</taxon>
        <taxon>Actinomycetes</taxon>
        <taxon>Micromonosporales</taxon>
        <taxon>Micromonosporaceae</taxon>
    </lineage>
</organism>
<dbReference type="Pfam" id="PF14200">
    <property type="entry name" value="RicinB_lectin_2"/>
    <property type="match status" value="2"/>
</dbReference>
<dbReference type="Gene3D" id="2.80.10.50">
    <property type="match status" value="2"/>
</dbReference>
<dbReference type="SMART" id="SM00458">
    <property type="entry name" value="RICIN"/>
    <property type="match status" value="1"/>
</dbReference>
<keyword evidence="3" id="KW-1185">Reference proteome</keyword>
<evidence type="ECO:0000313" key="3">
    <source>
        <dbReference type="Proteomes" id="UP000482800"/>
    </source>
</evidence>